<dbReference type="STRING" id="1081108.A0A162KBI7"/>
<protein>
    <recommendedName>
        <fullName evidence="5">Secreted protein</fullName>
    </recommendedName>
</protein>
<sequence length="242" mass="24346">MRTSTVFTIVSGIAAVSAADCAGPGDYDSQGRYSCNPATQYPNGQTCKTIDGCPLLCDANGAPIMKGSGTTTSSTAQPTSTCVAGGSYDSKGRYSCNEAHQYPNGQTCKTIDGCPVLCDSNGTPIMSTTTSGAQPTSTNPANKCAGAGDYDSKGRYSCNLAHQYPNGQTCKTIDGCPLLCDASGKPITKTDNNGNNGNNGNSGNNGNNGNNGQTTSMPVVTAGGSVLKGGMSLIAAALAALF</sequence>
<keyword evidence="2" id="KW-0732">Signal</keyword>
<evidence type="ECO:0000256" key="2">
    <source>
        <dbReference type="SAM" id="SignalP"/>
    </source>
</evidence>
<reference evidence="3 4" key="1">
    <citation type="journal article" date="2016" name="Genome Biol. Evol.">
        <title>Divergent and convergent evolution of fungal pathogenicity.</title>
        <authorList>
            <person name="Shang Y."/>
            <person name="Xiao G."/>
            <person name="Zheng P."/>
            <person name="Cen K."/>
            <person name="Zhan S."/>
            <person name="Wang C."/>
        </authorList>
    </citation>
    <scope>NUCLEOTIDE SEQUENCE [LARGE SCALE GENOMIC DNA]</scope>
    <source>
        <strain evidence="3 4">RCEF 1005</strain>
    </source>
</reference>
<evidence type="ECO:0000313" key="3">
    <source>
        <dbReference type="EMBL" id="OAA80412.1"/>
    </source>
</evidence>
<evidence type="ECO:0000256" key="1">
    <source>
        <dbReference type="SAM" id="MobiDB-lite"/>
    </source>
</evidence>
<feature type="signal peptide" evidence="2">
    <location>
        <begin position="1"/>
        <end position="18"/>
    </location>
</feature>
<dbReference type="EMBL" id="AZHF01000002">
    <property type="protein sequence ID" value="OAA80412.1"/>
    <property type="molecule type" value="Genomic_DNA"/>
</dbReference>
<dbReference type="OrthoDB" id="3836772at2759"/>
<accession>A0A162KBI7</accession>
<feature type="compositionally biased region" description="Low complexity" evidence="1">
    <location>
        <begin position="192"/>
        <end position="212"/>
    </location>
</feature>
<feature type="region of interest" description="Disordered" evidence="1">
    <location>
        <begin position="189"/>
        <end position="217"/>
    </location>
</feature>
<keyword evidence="4" id="KW-1185">Reference proteome</keyword>
<comment type="caution">
    <text evidence="3">The sequence shown here is derived from an EMBL/GenBank/DDBJ whole genome shotgun (WGS) entry which is preliminary data.</text>
</comment>
<dbReference type="AlphaFoldDB" id="A0A162KBI7"/>
<name>A0A162KBI7_CORDF</name>
<feature type="chain" id="PRO_5007836458" description="Secreted protein" evidence="2">
    <location>
        <begin position="19"/>
        <end position="242"/>
    </location>
</feature>
<proteinExistence type="predicted"/>
<dbReference type="Proteomes" id="UP000076881">
    <property type="component" value="Unassembled WGS sequence"/>
</dbReference>
<evidence type="ECO:0000313" key="4">
    <source>
        <dbReference type="Proteomes" id="UP000076881"/>
    </source>
</evidence>
<organism evidence="3 4">
    <name type="scientific">Akanthomyces lecanii RCEF 1005</name>
    <dbReference type="NCBI Taxonomy" id="1081108"/>
    <lineage>
        <taxon>Eukaryota</taxon>
        <taxon>Fungi</taxon>
        <taxon>Dikarya</taxon>
        <taxon>Ascomycota</taxon>
        <taxon>Pezizomycotina</taxon>
        <taxon>Sordariomycetes</taxon>
        <taxon>Hypocreomycetidae</taxon>
        <taxon>Hypocreales</taxon>
        <taxon>Cordycipitaceae</taxon>
        <taxon>Akanthomyces</taxon>
        <taxon>Cordyceps confragosa</taxon>
    </lineage>
</organism>
<gene>
    <name evidence="3" type="ORF">LEL_03898</name>
</gene>
<evidence type="ECO:0008006" key="5">
    <source>
        <dbReference type="Google" id="ProtNLM"/>
    </source>
</evidence>